<dbReference type="SUPFAM" id="SSF53850">
    <property type="entry name" value="Periplasmic binding protein-like II"/>
    <property type="match status" value="1"/>
</dbReference>
<sequence>MFKKIMVGMAAAVILGVVAQGVMAAKIVFYTPSWGVEYAEQIIALFEKEKPDVKVDLIRGPSTWDDHVARTSLWIRTKYPGVDVLYEDDVFALNGAY</sequence>
<evidence type="ECO:0000313" key="1">
    <source>
        <dbReference type="EMBL" id="GAI24397.1"/>
    </source>
</evidence>
<feature type="non-terminal residue" evidence="1">
    <location>
        <position position="97"/>
    </location>
</feature>
<dbReference type="EMBL" id="BARV01018851">
    <property type="protein sequence ID" value="GAI24397.1"/>
    <property type="molecule type" value="Genomic_DNA"/>
</dbReference>
<name>X1LYE7_9ZZZZ</name>
<proteinExistence type="predicted"/>
<organism evidence="1">
    <name type="scientific">marine sediment metagenome</name>
    <dbReference type="NCBI Taxonomy" id="412755"/>
    <lineage>
        <taxon>unclassified sequences</taxon>
        <taxon>metagenomes</taxon>
        <taxon>ecological metagenomes</taxon>
    </lineage>
</organism>
<comment type="caution">
    <text evidence="1">The sequence shown here is derived from an EMBL/GenBank/DDBJ whole genome shotgun (WGS) entry which is preliminary data.</text>
</comment>
<gene>
    <name evidence="1" type="ORF">S06H3_31799</name>
</gene>
<evidence type="ECO:0008006" key="2">
    <source>
        <dbReference type="Google" id="ProtNLM"/>
    </source>
</evidence>
<protein>
    <recommendedName>
        <fullName evidence="2">Extracellular solute-binding protein</fullName>
    </recommendedName>
</protein>
<dbReference type="AlphaFoldDB" id="X1LYE7"/>
<accession>X1LYE7</accession>
<reference evidence="1" key="1">
    <citation type="journal article" date="2014" name="Front. Microbiol.">
        <title>High frequency of phylogenetically diverse reductive dehalogenase-homologous genes in deep subseafloor sedimentary metagenomes.</title>
        <authorList>
            <person name="Kawai M."/>
            <person name="Futagami T."/>
            <person name="Toyoda A."/>
            <person name="Takaki Y."/>
            <person name="Nishi S."/>
            <person name="Hori S."/>
            <person name="Arai W."/>
            <person name="Tsubouchi T."/>
            <person name="Morono Y."/>
            <person name="Uchiyama I."/>
            <person name="Ito T."/>
            <person name="Fujiyama A."/>
            <person name="Inagaki F."/>
            <person name="Takami H."/>
        </authorList>
    </citation>
    <scope>NUCLEOTIDE SEQUENCE</scope>
    <source>
        <strain evidence="1">Expedition CK06-06</strain>
    </source>
</reference>